<gene>
    <name evidence="2" type="ORF">KIN20_034061</name>
</gene>
<evidence type="ECO:0000313" key="2">
    <source>
        <dbReference type="EMBL" id="KAJ1372008.1"/>
    </source>
</evidence>
<reference evidence="2" key="1">
    <citation type="submission" date="2021-06" db="EMBL/GenBank/DDBJ databases">
        <title>Parelaphostrongylus tenuis whole genome reference sequence.</title>
        <authorList>
            <person name="Garwood T.J."/>
            <person name="Larsen P.A."/>
            <person name="Fountain-Jones N.M."/>
            <person name="Garbe J.R."/>
            <person name="Macchietto M.G."/>
            <person name="Kania S.A."/>
            <person name="Gerhold R.W."/>
            <person name="Richards J.E."/>
            <person name="Wolf T.M."/>
        </authorList>
    </citation>
    <scope>NUCLEOTIDE SEQUENCE</scope>
    <source>
        <strain evidence="2">MNPRO001-30</strain>
        <tissue evidence="2">Meninges</tissue>
    </source>
</reference>
<sequence length="220" mass="25185">MVLRPSSSSWSVSPETIMSHHYKLTQGIKGVVDTSPPFSMYNSPISIHYVPKRASSADATKRRQPKLPRPHRELAAFIGEVNPSSLRLPLPLKDDVKPKILESRNYQPPLHRNRQWYDVISIPNMWSTVQKRLRQPSDTNNIIPLQVAVKIERIMTDIDIQCLSTQKPKPPPPHPKHNPWTEEARKSGIGQRNRKDNFYFDLFKDAVYSAVIDGEVFTDG</sequence>
<protein>
    <submittedName>
        <fullName evidence="2">Uncharacterized protein</fullName>
    </submittedName>
</protein>
<proteinExistence type="predicted"/>
<keyword evidence="3" id="KW-1185">Reference proteome</keyword>
<organism evidence="2 3">
    <name type="scientific">Parelaphostrongylus tenuis</name>
    <name type="common">Meningeal worm</name>
    <dbReference type="NCBI Taxonomy" id="148309"/>
    <lineage>
        <taxon>Eukaryota</taxon>
        <taxon>Metazoa</taxon>
        <taxon>Ecdysozoa</taxon>
        <taxon>Nematoda</taxon>
        <taxon>Chromadorea</taxon>
        <taxon>Rhabditida</taxon>
        <taxon>Rhabditina</taxon>
        <taxon>Rhabditomorpha</taxon>
        <taxon>Strongyloidea</taxon>
        <taxon>Metastrongylidae</taxon>
        <taxon>Parelaphostrongylus</taxon>
    </lineage>
</organism>
<evidence type="ECO:0000313" key="3">
    <source>
        <dbReference type="Proteomes" id="UP001196413"/>
    </source>
</evidence>
<dbReference type="EMBL" id="JAHQIW010007074">
    <property type="protein sequence ID" value="KAJ1372008.1"/>
    <property type="molecule type" value="Genomic_DNA"/>
</dbReference>
<dbReference type="Proteomes" id="UP001196413">
    <property type="component" value="Unassembled WGS sequence"/>
</dbReference>
<comment type="caution">
    <text evidence="2">The sequence shown here is derived from an EMBL/GenBank/DDBJ whole genome shotgun (WGS) entry which is preliminary data.</text>
</comment>
<name>A0AAD5WJR6_PARTN</name>
<evidence type="ECO:0000256" key="1">
    <source>
        <dbReference type="SAM" id="MobiDB-lite"/>
    </source>
</evidence>
<accession>A0AAD5WJR6</accession>
<dbReference type="AlphaFoldDB" id="A0AAD5WJR6"/>
<feature type="region of interest" description="Disordered" evidence="1">
    <location>
        <begin position="163"/>
        <end position="189"/>
    </location>
</feature>